<gene>
    <name evidence="2" type="ORF">KIN_31880</name>
</gene>
<sequence>MSQDEDAGKNQSGNLIDQNLKKVFDDVLNEELPDRLTNLLAQLRASENSEDGSGEAGK</sequence>
<dbReference type="EMBL" id="BLJE01000003">
    <property type="protein sequence ID" value="GFE66114.1"/>
    <property type="molecule type" value="Genomic_DNA"/>
</dbReference>
<name>A0A6N6JJ09_9RHOB</name>
<proteinExistence type="predicted"/>
<protein>
    <recommendedName>
        <fullName evidence="1">Anti-sigma factor NepR domain-containing protein</fullName>
    </recommendedName>
</protein>
<accession>A0A6N6JJ09</accession>
<evidence type="ECO:0000313" key="2">
    <source>
        <dbReference type="EMBL" id="GFE66114.1"/>
    </source>
</evidence>
<keyword evidence="3" id="KW-1185">Reference proteome</keyword>
<comment type="caution">
    <text evidence="2">The sequence shown here is derived from an EMBL/GenBank/DDBJ whole genome shotgun (WGS) entry which is preliminary data.</text>
</comment>
<evidence type="ECO:0000259" key="1">
    <source>
        <dbReference type="Pfam" id="PF18557"/>
    </source>
</evidence>
<feature type="domain" description="Anti-sigma factor NepR" evidence="1">
    <location>
        <begin position="16"/>
        <end position="47"/>
    </location>
</feature>
<dbReference type="Proteomes" id="UP000436822">
    <property type="component" value="Unassembled WGS sequence"/>
</dbReference>
<dbReference type="OrthoDB" id="7875342at2"/>
<evidence type="ECO:0000313" key="3">
    <source>
        <dbReference type="Proteomes" id="UP000436822"/>
    </source>
</evidence>
<organism evidence="2 3">
    <name type="scientific">Litoreibacter roseus</name>
    <dbReference type="NCBI Taxonomy" id="2601869"/>
    <lineage>
        <taxon>Bacteria</taxon>
        <taxon>Pseudomonadati</taxon>
        <taxon>Pseudomonadota</taxon>
        <taxon>Alphaproteobacteria</taxon>
        <taxon>Rhodobacterales</taxon>
        <taxon>Roseobacteraceae</taxon>
        <taxon>Litoreibacter</taxon>
    </lineage>
</organism>
<dbReference type="InterPro" id="IPR041649">
    <property type="entry name" value="NepR"/>
</dbReference>
<dbReference type="RefSeq" id="WP_159808812.1">
    <property type="nucleotide sequence ID" value="NZ_BLJE01000003.1"/>
</dbReference>
<reference evidence="2 3" key="1">
    <citation type="submission" date="2019-12" db="EMBL/GenBank/DDBJ databases">
        <title>Litoreibacter badius sp. nov., a novel bacteriochlorophyll a-containing bacterium in the genus Litoreibacter.</title>
        <authorList>
            <person name="Kanamuro M."/>
            <person name="Takabe Y."/>
            <person name="Mori K."/>
            <person name="Takaichi S."/>
            <person name="Hanada S."/>
        </authorList>
    </citation>
    <scope>NUCLEOTIDE SEQUENCE [LARGE SCALE GENOMIC DNA]</scope>
    <source>
        <strain evidence="2 3">K6</strain>
    </source>
</reference>
<dbReference type="Pfam" id="PF18557">
    <property type="entry name" value="NepR"/>
    <property type="match status" value="1"/>
</dbReference>
<dbReference type="AlphaFoldDB" id="A0A6N6JJ09"/>